<keyword evidence="2" id="KW-1133">Transmembrane helix</keyword>
<dbReference type="EMBL" id="BKZW01000001">
    <property type="protein sequence ID" value="GER87067.1"/>
    <property type="molecule type" value="Genomic_DNA"/>
</dbReference>
<evidence type="ECO:0000313" key="4">
    <source>
        <dbReference type="Proteomes" id="UP000326912"/>
    </source>
</evidence>
<evidence type="ECO:0000256" key="1">
    <source>
        <dbReference type="SAM" id="MobiDB-lite"/>
    </source>
</evidence>
<dbReference type="Proteomes" id="UP000326912">
    <property type="component" value="Unassembled WGS sequence"/>
</dbReference>
<evidence type="ECO:0000313" key="3">
    <source>
        <dbReference type="EMBL" id="GER87067.1"/>
    </source>
</evidence>
<feature type="compositionally biased region" description="Polar residues" evidence="1">
    <location>
        <begin position="52"/>
        <end position="99"/>
    </location>
</feature>
<feature type="compositionally biased region" description="Polar residues" evidence="1">
    <location>
        <begin position="134"/>
        <end position="144"/>
    </location>
</feature>
<sequence length="547" mass="57581">MTNPDWTPQQPDAGNGPQSFLPPQQSWGGSADAQSSQPAQRSWNETAAEAFQSAQQPGNGAANQNFQSPPSQSASNFNTMGNSNTQLGSNGQPQRTPTGQLGRGSSLLGNPMFPKTNNGQAAPATRQLDDTYGAQPNGTNNSGIYNKKPTGALGTSGIFQNPGSTQGNSGTFKNQTGAPGNNGMHQNPTEAFSTSGMYTNQTGASGNTGALMHPAGEYSGDTGMLKLNQAVKVVRIPVAGKPGEFKTGILPVISQTPTGTLPPLPPPDASFQGKVKKNGKLVLLAVLALLIVFGSGIYMMTRSSGNMPVATTGSGNKPGQTISNTNLNATATVQAQPTPTFLIDDNLSSNGRGWLTTETRPDLLSKGIKAYFADNAYHVSSKKTKDVPYFVSSAQRGIVTPAKYTLSVDMQQIKGDEGNAFNFFGLLFNYTEIGGHPITYAFRLVNNKDDRRYEFTTLDDRIAGGGWAPDPKWKHATGKEFKGGKAKNNLKVQVVGHQFTFFVNGVKLGSATDSSYGPGNVGVGVNGLADKDGSDVAFTNFVMTTTN</sequence>
<comment type="caution">
    <text evidence="3">The sequence shown here is derived from an EMBL/GenBank/DDBJ whole genome shotgun (WGS) entry which is preliminary data.</text>
</comment>
<evidence type="ECO:0008006" key="5">
    <source>
        <dbReference type="Google" id="ProtNLM"/>
    </source>
</evidence>
<proteinExistence type="predicted"/>
<feature type="compositionally biased region" description="Polar residues" evidence="1">
    <location>
        <begin position="157"/>
        <end position="189"/>
    </location>
</feature>
<feature type="compositionally biased region" description="Polar residues" evidence="1">
    <location>
        <begin position="1"/>
        <end position="45"/>
    </location>
</feature>
<evidence type="ECO:0000256" key="2">
    <source>
        <dbReference type="SAM" id="Phobius"/>
    </source>
</evidence>
<dbReference type="AlphaFoldDB" id="A0A5J4KKZ7"/>
<feature type="transmembrane region" description="Helical" evidence="2">
    <location>
        <begin position="281"/>
        <end position="300"/>
    </location>
</feature>
<keyword evidence="2" id="KW-0812">Transmembrane</keyword>
<accession>A0A5J4KKZ7</accession>
<gene>
    <name evidence="3" type="ORF">KDW_12290</name>
</gene>
<keyword evidence="2" id="KW-0472">Membrane</keyword>
<organism evidence="3 4">
    <name type="scientific">Dictyobacter vulcani</name>
    <dbReference type="NCBI Taxonomy" id="2607529"/>
    <lineage>
        <taxon>Bacteria</taxon>
        <taxon>Bacillati</taxon>
        <taxon>Chloroflexota</taxon>
        <taxon>Ktedonobacteria</taxon>
        <taxon>Ktedonobacterales</taxon>
        <taxon>Dictyobacteraceae</taxon>
        <taxon>Dictyobacter</taxon>
    </lineage>
</organism>
<keyword evidence="4" id="KW-1185">Reference proteome</keyword>
<protein>
    <recommendedName>
        <fullName evidence="5">3-keto-disaccharide hydrolase domain-containing protein</fullName>
    </recommendedName>
</protein>
<dbReference type="Gene3D" id="2.60.120.560">
    <property type="entry name" value="Exo-inulinase, domain 1"/>
    <property type="match status" value="1"/>
</dbReference>
<reference evidence="3 4" key="1">
    <citation type="submission" date="2019-10" db="EMBL/GenBank/DDBJ databases">
        <title>Dictyobacter vulcani sp. nov., within the class Ktedonobacteria, isolated from soil of volcanic Mt. Zao.</title>
        <authorList>
            <person name="Zheng Y."/>
            <person name="Wang C.M."/>
            <person name="Sakai Y."/>
            <person name="Abe K."/>
            <person name="Yokota A."/>
            <person name="Yabe S."/>
        </authorList>
    </citation>
    <scope>NUCLEOTIDE SEQUENCE [LARGE SCALE GENOMIC DNA]</scope>
    <source>
        <strain evidence="3 4">W12</strain>
    </source>
</reference>
<feature type="region of interest" description="Disordered" evidence="1">
    <location>
        <begin position="1"/>
        <end position="189"/>
    </location>
</feature>
<name>A0A5J4KKZ7_9CHLR</name>